<dbReference type="EMBL" id="MFVH01000001">
    <property type="protein sequence ID" value="OGI92728.1"/>
    <property type="molecule type" value="Genomic_DNA"/>
</dbReference>
<evidence type="ECO:0000256" key="2">
    <source>
        <dbReference type="SAM" id="MobiDB-lite"/>
    </source>
</evidence>
<evidence type="ECO:0000256" key="1">
    <source>
        <dbReference type="SAM" id="Coils"/>
    </source>
</evidence>
<evidence type="ECO:0000313" key="3">
    <source>
        <dbReference type="EMBL" id="OGI92728.1"/>
    </source>
</evidence>
<dbReference type="Proteomes" id="UP000179381">
    <property type="component" value="Unassembled WGS sequence"/>
</dbReference>
<organism evidence="3 4">
    <name type="scientific">Candidatus Nomurabacteria bacterium RIFCSPLOWO2_01_FULL_46_18</name>
    <dbReference type="NCBI Taxonomy" id="1801783"/>
    <lineage>
        <taxon>Bacteria</taxon>
        <taxon>Candidatus Nomuraibacteriota</taxon>
    </lineage>
</organism>
<keyword evidence="1" id="KW-0175">Coiled coil</keyword>
<comment type="caution">
    <text evidence="3">The sequence shown here is derived from an EMBL/GenBank/DDBJ whole genome shotgun (WGS) entry which is preliminary data.</text>
</comment>
<gene>
    <name evidence="3" type="ORF">A2933_00725</name>
</gene>
<accession>A0A1F6XFE3</accession>
<name>A0A1F6XFE3_9BACT</name>
<feature type="region of interest" description="Disordered" evidence="2">
    <location>
        <begin position="741"/>
        <end position="775"/>
    </location>
</feature>
<protein>
    <submittedName>
        <fullName evidence="3">Uncharacterized protein</fullName>
    </submittedName>
</protein>
<feature type="coiled-coil region" evidence="1">
    <location>
        <begin position="613"/>
        <end position="640"/>
    </location>
</feature>
<evidence type="ECO:0000313" key="4">
    <source>
        <dbReference type="Proteomes" id="UP000179381"/>
    </source>
</evidence>
<proteinExistence type="predicted"/>
<reference evidence="3 4" key="1">
    <citation type="journal article" date="2016" name="Nat. Commun.">
        <title>Thousands of microbial genomes shed light on interconnected biogeochemical processes in an aquifer system.</title>
        <authorList>
            <person name="Anantharaman K."/>
            <person name="Brown C.T."/>
            <person name="Hug L.A."/>
            <person name="Sharon I."/>
            <person name="Castelle C.J."/>
            <person name="Probst A.J."/>
            <person name="Thomas B.C."/>
            <person name="Singh A."/>
            <person name="Wilkins M.J."/>
            <person name="Karaoz U."/>
            <person name="Brodie E.L."/>
            <person name="Williams K.H."/>
            <person name="Hubbard S.S."/>
            <person name="Banfield J.F."/>
        </authorList>
    </citation>
    <scope>NUCLEOTIDE SEQUENCE [LARGE SCALE GENOMIC DNA]</scope>
</reference>
<dbReference type="AlphaFoldDB" id="A0A1F6XFE3"/>
<sequence length="775" mass="85778">MFFKNQKIQKVITTLVLIAIIASPLFIAPKKAHAFLGFGDIVVDIITEIKTAISAAVDLYEKKITVKNELRFVLNQIAKSVARKALTELTKGTVNWINSGFHGKPLFLENPDSFFRDITKFEIRNLVDIFGRDPLRFPYGRQVSLNFIDAYKRQLDVNAAYSLSNVIRDEAYLSNYRNNFNIGGWNGLFLHTQYPQNNAIGFQMLANEELARRIDAGPTPNNEIGKVQDLLQQGQGFLSPQVCRSNPSLVQNPYNPPTFEFDEDPPIADNYKTTVSRKDPASGLYVQETTVDPKYFLDQSAYNSRKGIAQVAWTNQNTCTGGWANTTPGYVAASQVTRALGSNFSQTELGAALGGSLSAIFDALLNKLVNPGGGLNALASKRNALPENEDNWDYLGNTLGSPDDNPNRDIFSGPDQEIILQEFKDDVQRGITDTKAELALLDNPNSTNYGAIQMLSAIWPRVRQLDLCLPGPNYGWEGRLNDEMSRASVKIQEKVGDENSKKSAAATLILKELQFAASFFKDWVRTKIMQTLPSSILFLDAIDETEMFDQQIIEITDSKRFKAQALARLEAIAGALSAFTTQPTSDTPAEKDLIKIKKQYNLILYQISNPDTLEESKAQLDALKDKLASLNKMVNRCATERVSNGWNIPAGEWSDPDGRSSFRIGTTGSEAEQFCILPIAGGYTHEMFINKSPTYPEIPLLNTKVKVRLSGTRDLNFDIKLSCNTIFRSYTIDYKGNIPGEIKIIEPPPPPNDTGDDLTGEEPPPGDGCGAGACL</sequence>